<reference evidence="1 2" key="1">
    <citation type="submission" date="2019-12" db="EMBL/GenBank/DDBJ databases">
        <title>Chitinophaga sp. strain ysch24 (GDMCC 1.1355), whole genome shotgun sequence.</title>
        <authorList>
            <person name="Zhang X."/>
        </authorList>
    </citation>
    <scope>NUCLEOTIDE SEQUENCE [LARGE SCALE GENOMIC DNA]</scope>
    <source>
        <strain evidence="2">ysch24</strain>
    </source>
</reference>
<dbReference type="AlphaFoldDB" id="A0A7K1U391"/>
<dbReference type="Pfam" id="PF05336">
    <property type="entry name" value="rhaM"/>
    <property type="match status" value="1"/>
</dbReference>
<dbReference type="InterPro" id="IPR011008">
    <property type="entry name" value="Dimeric_a/b-barrel"/>
</dbReference>
<proteinExistence type="predicted"/>
<sequence length="119" mass="14091">MQKLCFAADLKDDNELIEEYERWHRSENSWPQVNESIIGAGITRMEIFRTGNRLFMIVEADDDFDPGKKEQMDAANPVVQQWEALMWKFQQPLPWASQGEKWVKMERIFDLNQENAIVK</sequence>
<dbReference type="RefSeq" id="WP_157306205.1">
    <property type="nucleotide sequence ID" value="NZ_WRXN01000004.1"/>
</dbReference>
<dbReference type="GO" id="GO:0062192">
    <property type="term" value="F:L-rhamnose mutarotase activity"/>
    <property type="evidence" value="ECO:0007669"/>
    <property type="project" value="UniProtKB-EC"/>
</dbReference>
<dbReference type="PANTHER" id="PTHR43239:SF1">
    <property type="entry name" value="UPF0734 PROTEIN DDB_G0273871_DDB_G0273177"/>
    <property type="match status" value="1"/>
</dbReference>
<dbReference type="InterPro" id="IPR008000">
    <property type="entry name" value="Rham/fucose_mutarotase"/>
</dbReference>
<gene>
    <name evidence="1" type="ORF">GO493_10950</name>
</gene>
<accession>A0A7K1U391</accession>
<organism evidence="1 2">
    <name type="scientific">Chitinophaga tropicalis</name>
    <dbReference type="NCBI Taxonomy" id="2683588"/>
    <lineage>
        <taxon>Bacteria</taxon>
        <taxon>Pseudomonadati</taxon>
        <taxon>Bacteroidota</taxon>
        <taxon>Chitinophagia</taxon>
        <taxon>Chitinophagales</taxon>
        <taxon>Chitinophagaceae</taxon>
        <taxon>Chitinophaga</taxon>
    </lineage>
</organism>
<dbReference type="SUPFAM" id="SSF54909">
    <property type="entry name" value="Dimeric alpha+beta barrel"/>
    <property type="match status" value="1"/>
</dbReference>
<dbReference type="Gene3D" id="3.30.70.100">
    <property type="match status" value="1"/>
</dbReference>
<dbReference type="EMBL" id="WRXN01000004">
    <property type="protein sequence ID" value="MVT08780.1"/>
    <property type="molecule type" value="Genomic_DNA"/>
</dbReference>
<dbReference type="Proteomes" id="UP000461730">
    <property type="component" value="Unassembled WGS sequence"/>
</dbReference>
<name>A0A7K1U391_9BACT</name>
<dbReference type="PANTHER" id="PTHR43239">
    <property type="entry name" value="UPF0734 PROTEIN DDB_G0273871/DDB_G0273177"/>
    <property type="match status" value="1"/>
</dbReference>
<keyword evidence="1" id="KW-0413">Isomerase</keyword>
<dbReference type="EC" id="5.1.3.32" evidence="1"/>
<comment type="caution">
    <text evidence="1">The sequence shown here is derived from an EMBL/GenBank/DDBJ whole genome shotgun (WGS) entry which is preliminary data.</text>
</comment>
<evidence type="ECO:0000313" key="1">
    <source>
        <dbReference type="EMBL" id="MVT08780.1"/>
    </source>
</evidence>
<keyword evidence="2" id="KW-1185">Reference proteome</keyword>
<protein>
    <submittedName>
        <fullName evidence="1">L-rhamnose mutarotase</fullName>
        <ecNumber evidence="1">5.1.3.32</ecNumber>
    </submittedName>
</protein>
<evidence type="ECO:0000313" key="2">
    <source>
        <dbReference type="Proteomes" id="UP000461730"/>
    </source>
</evidence>
<dbReference type="InterPro" id="IPR052996">
    <property type="entry name" value="Carb_Metab_Mutarotase"/>
</dbReference>